<keyword evidence="2 5" id="KW-0812">Transmembrane</keyword>
<dbReference type="GO" id="GO:0016020">
    <property type="term" value="C:membrane"/>
    <property type="evidence" value="ECO:0007669"/>
    <property type="project" value="UniProtKB-SubCell"/>
</dbReference>
<reference evidence="7 8" key="1">
    <citation type="submission" date="2017-10" db="EMBL/GenBank/DDBJ databases">
        <title>Two draft genome sequences of Pusillimonas sp. strains isolated from a nitrate- and radionuclide-contaminated groundwater in Russia.</title>
        <authorList>
            <person name="Grouzdev D.S."/>
            <person name="Tourova T.P."/>
            <person name="Goeva M.A."/>
            <person name="Babich T.L."/>
            <person name="Sokolova D.S."/>
            <person name="Abdullin R."/>
            <person name="Poltaraus A.B."/>
            <person name="Toshchakov S.V."/>
            <person name="Nazina T.N."/>
        </authorList>
    </citation>
    <scope>NUCLEOTIDE SEQUENCE [LARGE SCALE GENOMIC DNA]</scope>
    <source>
        <strain evidence="7 8">JR1/69-3-13</strain>
    </source>
</reference>
<evidence type="ECO:0000256" key="4">
    <source>
        <dbReference type="ARBA" id="ARBA00023136"/>
    </source>
</evidence>
<dbReference type="Proteomes" id="UP000234190">
    <property type="component" value="Unassembled WGS sequence"/>
</dbReference>
<dbReference type="EMBL" id="PDNW01000001">
    <property type="protein sequence ID" value="PLC51496.1"/>
    <property type="molecule type" value="Genomic_DNA"/>
</dbReference>
<feature type="transmembrane region" description="Helical" evidence="5">
    <location>
        <begin position="64"/>
        <end position="84"/>
    </location>
</feature>
<comment type="subcellular location">
    <subcellularLocation>
        <location evidence="1">Membrane</location>
        <topology evidence="1">Multi-pass membrane protein</topology>
    </subcellularLocation>
</comment>
<dbReference type="AlphaFoldDB" id="A0A2N4U900"/>
<feature type="domain" description="TM2" evidence="6">
    <location>
        <begin position="11"/>
        <end position="51"/>
    </location>
</feature>
<feature type="transmembrane region" description="Helical" evidence="5">
    <location>
        <begin position="15"/>
        <end position="32"/>
    </location>
</feature>
<comment type="caution">
    <text evidence="7">The sequence shown here is derived from an EMBL/GenBank/DDBJ whole genome shotgun (WGS) entry which is preliminary data.</text>
</comment>
<sequence>MKQFNTPVRHRSKVLAAWLAFLLGVVGAHWWYMGRRGAWLLTAFALVMLGLTRLYPVWWDSPPFLILIVPIAAGFIEALVFALMADEKFDAKYNPGSGIATRTGWNAVIAAIVTTFVGGSVLMFGIALIVVHVYTAMGWLDGYVL</sequence>
<dbReference type="Pfam" id="PF05154">
    <property type="entry name" value="TM2"/>
    <property type="match status" value="1"/>
</dbReference>
<evidence type="ECO:0000256" key="3">
    <source>
        <dbReference type="ARBA" id="ARBA00022989"/>
    </source>
</evidence>
<dbReference type="RefSeq" id="WP_102071984.1">
    <property type="nucleotide sequence ID" value="NZ_PDNW01000001.1"/>
</dbReference>
<evidence type="ECO:0000313" key="8">
    <source>
        <dbReference type="Proteomes" id="UP000234190"/>
    </source>
</evidence>
<evidence type="ECO:0000259" key="6">
    <source>
        <dbReference type="Pfam" id="PF05154"/>
    </source>
</evidence>
<dbReference type="OrthoDB" id="8702870at2"/>
<keyword evidence="4 5" id="KW-0472">Membrane</keyword>
<evidence type="ECO:0000256" key="2">
    <source>
        <dbReference type="ARBA" id="ARBA00022692"/>
    </source>
</evidence>
<protein>
    <recommendedName>
        <fullName evidence="6">TM2 domain-containing protein</fullName>
    </recommendedName>
</protein>
<feature type="transmembrane region" description="Helical" evidence="5">
    <location>
        <begin position="105"/>
        <end position="135"/>
    </location>
</feature>
<organism evidence="7 8">
    <name type="scientific">Pollutimonas subterranea</name>
    <dbReference type="NCBI Taxonomy" id="2045210"/>
    <lineage>
        <taxon>Bacteria</taxon>
        <taxon>Pseudomonadati</taxon>
        <taxon>Pseudomonadota</taxon>
        <taxon>Betaproteobacteria</taxon>
        <taxon>Burkholderiales</taxon>
        <taxon>Alcaligenaceae</taxon>
        <taxon>Pollutimonas</taxon>
    </lineage>
</organism>
<keyword evidence="3 5" id="KW-1133">Transmembrane helix</keyword>
<keyword evidence="8" id="KW-1185">Reference proteome</keyword>
<evidence type="ECO:0000256" key="1">
    <source>
        <dbReference type="ARBA" id="ARBA00004141"/>
    </source>
</evidence>
<evidence type="ECO:0000256" key="5">
    <source>
        <dbReference type="SAM" id="Phobius"/>
    </source>
</evidence>
<evidence type="ECO:0000313" key="7">
    <source>
        <dbReference type="EMBL" id="PLC51496.1"/>
    </source>
</evidence>
<name>A0A2N4U900_9BURK</name>
<accession>A0A2N4U900</accession>
<proteinExistence type="predicted"/>
<gene>
    <name evidence="7" type="ORF">CR159_00145</name>
</gene>
<feature type="transmembrane region" description="Helical" evidence="5">
    <location>
        <begin position="39"/>
        <end position="58"/>
    </location>
</feature>
<dbReference type="InterPro" id="IPR007829">
    <property type="entry name" value="TM2"/>
</dbReference>